<evidence type="ECO:0000256" key="5">
    <source>
        <dbReference type="ARBA" id="ARBA00022723"/>
    </source>
</evidence>
<protein>
    <recommendedName>
        <fullName evidence="10">Polymerase nucleotidyl transferase domain-containing protein</fullName>
    </recommendedName>
</protein>
<dbReference type="EMBL" id="SNRY01002486">
    <property type="protein sequence ID" value="KAA6324873.1"/>
    <property type="molecule type" value="Genomic_DNA"/>
</dbReference>
<keyword evidence="2" id="KW-1277">Toxin-antitoxin system</keyword>
<comment type="similarity">
    <text evidence="9">Belongs to the MntA antitoxin family.</text>
</comment>
<sequence length="97" mass="11358">MQSTAEYLELLKRFKKDNAKQYGIKKLGVFGSVAREQQKEGSDVDICVETDTPNLFNLVHIKDDLQELFHCKVDVVRLRDKMDALLRERVEREGRYV</sequence>
<evidence type="ECO:0000256" key="1">
    <source>
        <dbReference type="ARBA" id="ARBA00001946"/>
    </source>
</evidence>
<gene>
    <name evidence="11" type="ORF">EZS27_025847</name>
</gene>
<evidence type="ECO:0000256" key="8">
    <source>
        <dbReference type="ARBA" id="ARBA00022842"/>
    </source>
</evidence>
<evidence type="ECO:0000256" key="6">
    <source>
        <dbReference type="ARBA" id="ARBA00022741"/>
    </source>
</evidence>
<dbReference type="InterPro" id="IPR052038">
    <property type="entry name" value="Type-VII_TA_antitoxin"/>
</dbReference>
<reference evidence="11" key="1">
    <citation type="submission" date="2019-03" db="EMBL/GenBank/DDBJ databases">
        <title>Single cell metagenomics reveals metabolic interactions within the superorganism composed of flagellate Streblomastix strix and complex community of Bacteroidetes bacteria on its surface.</title>
        <authorList>
            <person name="Treitli S.C."/>
            <person name="Kolisko M."/>
            <person name="Husnik F."/>
            <person name="Keeling P."/>
            <person name="Hampl V."/>
        </authorList>
    </citation>
    <scope>NUCLEOTIDE SEQUENCE</scope>
    <source>
        <strain evidence="11">STM</strain>
    </source>
</reference>
<dbReference type="AlphaFoldDB" id="A0A5J4QWI5"/>
<evidence type="ECO:0000313" key="11">
    <source>
        <dbReference type="EMBL" id="KAA6324873.1"/>
    </source>
</evidence>
<dbReference type="CDD" id="cd05403">
    <property type="entry name" value="NT_KNTase_like"/>
    <property type="match status" value="1"/>
</dbReference>
<keyword evidence="5" id="KW-0479">Metal-binding</keyword>
<dbReference type="GO" id="GO:0046872">
    <property type="term" value="F:metal ion binding"/>
    <property type="evidence" value="ECO:0007669"/>
    <property type="project" value="UniProtKB-KW"/>
</dbReference>
<dbReference type="InterPro" id="IPR002934">
    <property type="entry name" value="Polymerase_NTP_transf_dom"/>
</dbReference>
<dbReference type="Gene3D" id="3.30.460.10">
    <property type="entry name" value="Beta Polymerase, domain 2"/>
    <property type="match status" value="1"/>
</dbReference>
<keyword evidence="8" id="KW-0460">Magnesium</keyword>
<feature type="domain" description="Polymerase nucleotidyl transferase" evidence="10">
    <location>
        <begin position="11"/>
        <end position="96"/>
    </location>
</feature>
<dbReference type="InterPro" id="IPR043519">
    <property type="entry name" value="NT_sf"/>
</dbReference>
<comment type="caution">
    <text evidence="11">The sequence shown here is derived from an EMBL/GenBank/DDBJ whole genome shotgun (WGS) entry which is preliminary data.</text>
</comment>
<evidence type="ECO:0000259" key="10">
    <source>
        <dbReference type="Pfam" id="PF01909"/>
    </source>
</evidence>
<comment type="cofactor">
    <cofactor evidence="1">
        <name>Mg(2+)</name>
        <dbReference type="ChEBI" id="CHEBI:18420"/>
    </cofactor>
</comment>
<proteinExistence type="inferred from homology"/>
<dbReference type="PANTHER" id="PTHR33571">
    <property type="entry name" value="SSL8005 PROTEIN"/>
    <property type="match status" value="1"/>
</dbReference>
<accession>A0A5J4QWI5</accession>
<evidence type="ECO:0000256" key="7">
    <source>
        <dbReference type="ARBA" id="ARBA00022840"/>
    </source>
</evidence>
<keyword evidence="3" id="KW-0808">Transferase</keyword>
<dbReference type="SUPFAM" id="SSF81301">
    <property type="entry name" value="Nucleotidyltransferase"/>
    <property type="match status" value="1"/>
</dbReference>
<dbReference type="GO" id="GO:0005524">
    <property type="term" value="F:ATP binding"/>
    <property type="evidence" value="ECO:0007669"/>
    <property type="project" value="UniProtKB-KW"/>
</dbReference>
<name>A0A5J4QWI5_9ZZZZ</name>
<keyword evidence="4" id="KW-0548">Nucleotidyltransferase</keyword>
<dbReference type="GO" id="GO:0016779">
    <property type="term" value="F:nucleotidyltransferase activity"/>
    <property type="evidence" value="ECO:0007669"/>
    <property type="project" value="UniProtKB-KW"/>
</dbReference>
<keyword evidence="7" id="KW-0067">ATP-binding</keyword>
<evidence type="ECO:0000256" key="2">
    <source>
        <dbReference type="ARBA" id="ARBA00022649"/>
    </source>
</evidence>
<keyword evidence="6" id="KW-0547">Nucleotide-binding</keyword>
<evidence type="ECO:0000256" key="9">
    <source>
        <dbReference type="ARBA" id="ARBA00038276"/>
    </source>
</evidence>
<evidence type="ECO:0000256" key="4">
    <source>
        <dbReference type="ARBA" id="ARBA00022695"/>
    </source>
</evidence>
<evidence type="ECO:0000256" key="3">
    <source>
        <dbReference type="ARBA" id="ARBA00022679"/>
    </source>
</evidence>
<organism evidence="11">
    <name type="scientific">termite gut metagenome</name>
    <dbReference type="NCBI Taxonomy" id="433724"/>
    <lineage>
        <taxon>unclassified sequences</taxon>
        <taxon>metagenomes</taxon>
        <taxon>organismal metagenomes</taxon>
    </lineage>
</organism>
<dbReference type="Pfam" id="PF01909">
    <property type="entry name" value="NTP_transf_2"/>
    <property type="match status" value="1"/>
</dbReference>
<dbReference type="PANTHER" id="PTHR33571:SF14">
    <property type="entry name" value="PROTEIN ADENYLYLTRANSFERASE MJ0435-RELATED"/>
    <property type="match status" value="1"/>
</dbReference>